<dbReference type="PROSITE" id="PS01129">
    <property type="entry name" value="PSI_RLU"/>
    <property type="match status" value="1"/>
</dbReference>
<protein>
    <submittedName>
        <fullName evidence="4">RNA pseudouridine synthase</fullName>
    </submittedName>
</protein>
<dbReference type="Pfam" id="PF00849">
    <property type="entry name" value="PseudoU_synth_2"/>
    <property type="match status" value="1"/>
</dbReference>
<feature type="domain" description="Pseudouridine synthase RsuA/RluA-like" evidence="3">
    <location>
        <begin position="16"/>
        <end position="170"/>
    </location>
</feature>
<evidence type="ECO:0000313" key="4">
    <source>
        <dbReference type="EMBL" id="MCJ8499274.1"/>
    </source>
</evidence>
<evidence type="ECO:0000256" key="2">
    <source>
        <dbReference type="ARBA" id="ARBA00023235"/>
    </source>
</evidence>
<sequence>MTFFHPRWPVFYEDNHLLVLYKPAGLIMQRGPAHKPNLVDLAKAWLKQRYAKPGRVFVGMVHRLDGPVAGVLVLARTSKAAGRLSAQFRDGTIEKTYLAVVQGRPPATADRLVHHLVRQGRYSRPAQAGNAGAQAAALHYRLLERQPQRSLLSVTLETGRRHQIRCQLAALGCPIWGDKAYGADQHLPHGSIALLSHRLAFDHPTRPAHLQFECPPPEGWPWSPTTDPAAPLWSIEGFYAQQLSLPRVAETQWISKGGNQ</sequence>
<dbReference type="GO" id="GO:0001522">
    <property type="term" value="P:pseudouridine synthesis"/>
    <property type="evidence" value="ECO:0007669"/>
    <property type="project" value="InterPro"/>
</dbReference>
<dbReference type="CDD" id="cd02869">
    <property type="entry name" value="PseudoU_synth_RluA_like"/>
    <property type="match status" value="1"/>
</dbReference>
<dbReference type="InterPro" id="IPR006224">
    <property type="entry name" value="PsdUridine_synth_RluA-like_CS"/>
</dbReference>
<dbReference type="SUPFAM" id="SSF55120">
    <property type="entry name" value="Pseudouridine synthase"/>
    <property type="match status" value="1"/>
</dbReference>
<dbReference type="PANTHER" id="PTHR21600:SF83">
    <property type="entry name" value="PSEUDOURIDYLATE SYNTHASE RPUSD4, MITOCHONDRIAL"/>
    <property type="match status" value="1"/>
</dbReference>
<gene>
    <name evidence="4" type="ORF">MRX98_01695</name>
</gene>
<dbReference type="GO" id="GO:0006396">
    <property type="term" value="P:RNA processing"/>
    <property type="evidence" value="ECO:0007669"/>
    <property type="project" value="UniProtKB-ARBA"/>
</dbReference>
<dbReference type="PANTHER" id="PTHR21600">
    <property type="entry name" value="MITOCHONDRIAL RNA PSEUDOURIDINE SYNTHASE"/>
    <property type="match status" value="1"/>
</dbReference>
<dbReference type="GO" id="GO:0003723">
    <property type="term" value="F:RNA binding"/>
    <property type="evidence" value="ECO:0007669"/>
    <property type="project" value="InterPro"/>
</dbReference>
<name>A0AA41UHQ5_9BACT</name>
<dbReference type="EMBL" id="JALJRB010000001">
    <property type="protein sequence ID" value="MCJ8499274.1"/>
    <property type="molecule type" value="Genomic_DNA"/>
</dbReference>
<keyword evidence="2" id="KW-0413">Isomerase</keyword>
<reference evidence="4" key="1">
    <citation type="submission" date="2022-04" db="EMBL/GenBank/DDBJ databases">
        <title>Desulfatitalea alkaliphila sp. nov., a novel anaerobic sulfate-reducing bacterium isolated from terrestrial mud volcano, Taman Peninsula, Russia.</title>
        <authorList>
            <person name="Khomyakova M.A."/>
            <person name="Merkel A.Y."/>
            <person name="Slobodkin A.I."/>
        </authorList>
    </citation>
    <scope>NUCLEOTIDE SEQUENCE</scope>
    <source>
        <strain evidence="4">M08but</strain>
    </source>
</reference>
<keyword evidence="5" id="KW-1185">Reference proteome</keyword>
<evidence type="ECO:0000313" key="5">
    <source>
        <dbReference type="Proteomes" id="UP001165427"/>
    </source>
</evidence>
<evidence type="ECO:0000259" key="3">
    <source>
        <dbReference type="Pfam" id="PF00849"/>
    </source>
</evidence>
<dbReference type="InterPro" id="IPR006145">
    <property type="entry name" value="PsdUridine_synth_RsuA/RluA"/>
</dbReference>
<accession>A0AA41UHQ5</accession>
<dbReference type="GO" id="GO:0140098">
    <property type="term" value="F:catalytic activity, acting on RNA"/>
    <property type="evidence" value="ECO:0007669"/>
    <property type="project" value="UniProtKB-ARBA"/>
</dbReference>
<dbReference type="RefSeq" id="WP_246902460.1">
    <property type="nucleotide sequence ID" value="NZ_JALJRB010000001.1"/>
</dbReference>
<dbReference type="Gene3D" id="3.30.2350.10">
    <property type="entry name" value="Pseudouridine synthase"/>
    <property type="match status" value="1"/>
</dbReference>
<proteinExistence type="inferred from homology"/>
<comment type="similarity">
    <text evidence="1">Belongs to the pseudouridine synthase RluA family.</text>
</comment>
<dbReference type="GO" id="GO:0009982">
    <property type="term" value="F:pseudouridine synthase activity"/>
    <property type="evidence" value="ECO:0007669"/>
    <property type="project" value="InterPro"/>
</dbReference>
<dbReference type="Proteomes" id="UP001165427">
    <property type="component" value="Unassembled WGS sequence"/>
</dbReference>
<organism evidence="4 5">
    <name type="scientific">Desulfatitalea alkaliphila</name>
    <dbReference type="NCBI Taxonomy" id="2929485"/>
    <lineage>
        <taxon>Bacteria</taxon>
        <taxon>Pseudomonadati</taxon>
        <taxon>Thermodesulfobacteriota</taxon>
        <taxon>Desulfobacteria</taxon>
        <taxon>Desulfobacterales</taxon>
        <taxon>Desulfosarcinaceae</taxon>
        <taxon>Desulfatitalea</taxon>
    </lineage>
</organism>
<dbReference type="InterPro" id="IPR020103">
    <property type="entry name" value="PsdUridine_synth_cat_dom_sf"/>
</dbReference>
<comment type="caution">
    <text evidence="4">The sequence shown here is derived from an EMBL/GenBank/DDBJ whole genome shotgun (WGS) entry which is preliminary data.</text>
</comment>
<evidence type="ECO:0000256" key="1">
    <source>
        <dbReference type="ARBA" id="ARBA00010876"/>
    </source>
</evidence>
<dbReference type="AlphaFoldDB" id="A0AA41UHQ5"/>
<dbReference type="InterPro" id="IPR050188">
    <property type="entry name" value="RluA_PseudoU_synthase"/>
</dbReference>